<reference evidence="2 3" key="1">
    <citation type="journal article" date="2019" name="Genome Biol. Evol.">
        <title>Toxin and genome evolution in a Drosophila defensive symbiosis.</title>
        <authorList>
            <person name="Ballinger M.J."/>
            <person name="Gawryluk R.M."/>
            <person name="Perlman S.J."/>
        </authorList>
    </citation>
    <scope>NUCLEOTIDE SEQUENCE [LARGE SCALE GENOMIC DNA]</scope>
    <source>
        <strain evidence="3">sNeo</strain>
    </source>
</reference>
<sequence length="439" mass="51802">MSFVAGQKFERRTVVTLTEVGDVARIIVSNMPYKVWNEPSAIKVEKAVMWKDEDDNWIEVRPAVYAPISYSLNKQKISETTILNMASETEKDENFSKSVSSLNRSRQNIQDFVYLNFRPNDYFIKLTFKENLTDIKIANEFFNKFNMRFNKYLKTRNAEYKWLLVYEYQERGAVHFHILLKNTVDINLEKLTTKKVKDGKFVKYQTIFNSKVLEKLWPHGFNTCIRITKRDIEESDTISKIASYMGKYITKMFYENPYSVTEGKTFKMKNLTDYKCRLFRRSKNLIKPKKTRLVINKEINLDEVTKELFQKTEYRGKKNLIEVRNQDNNKKAIGETQTNQYKSDSARLLFNYLVDMQRIQAKGATVNELDDIHFKIKGFVKNPIVSFSKDMKFNLALAKKLYQRAGSMLSKKYVVAHHYKKLKQQVRNKLDTTNITLTI</sequence>
<evidence type="ECO:0000313" key="2">
    <source>
        <dbReference type="EMBL" id="RUP77449.1"/>
    </source>
</evidence>
<dbReference type="EMBL" id="RAHC01000002">
    <property type="protein sequence ID" value="RUP77449.1"/>
    <property type="molecule type" value="Genomic_DNA"/>
</dbReference>
<organism evidence="2 3">
    <name type="scientific">Spiroplasma poulsonii</name>
    <dbReference type="NCBI Taxonomy" id="2138"/>
    <lineage>
        <taxon>Bacteria</taxon>
        <taxon>Bacillati</taxon>
        <taxon>Mycoplasmatota</taxon>
        <taxon>Mollicutes</taxon>
        <taxon>Entomoplasmatales</taxon>
        <taxon>Spiroplasmataceae</taxon>
        <taxon>Spiroplasma</taxon>
    </lineage>
</organism>
<evidence type="ECO:0000259" key="1">
    <source>
        <dbReference type="Pfam" id="PF23343"/>
    </source>
</evidence>
<proteinExistence type="predicted"/>
<protein>
    <recommendedName>
        <fullName evidence="1">Replication-associated protein ORF2/G2P domain-containing protein</fullName>
    </recommendedName>
</protein>
<gene>
    <name evidence="2" type="ORF">D6D54_02435</name>
</gene>
<evidence type="ECO:0000313" key="3">
    <source>
        <dbReference type="Proteomes" id="UP000274545"/>
    </source>
</evidence>
<comment type="caution">
    <text evidence="2">The sequence shown here is derived from an EMBL/GenBank/DDBJ whole genome shotgun (WGS) entry which is preliminary data.</text>
</comment>
<dbReference type="InterPro" id="IPR056906">
    <property type="entry name" value="ORF2/G2P_dom"/>
</dbReference>
<dbReference type="Proteomes" id="UP000274545">
    <property type="component" value="Unassembled WGS sequence"/>
</dbReference>
<dbReference type="Pfam" id="PF23343">
    <property type="entry name" value="REP_ORF2-G2P"/>
    <property type="match status" value="1"/>
</dbReference>
<name>A0A3S0SYX5_9MOLU</name>
<dbReference type="AlphaFoldDB" id="A0A3S0SYX5"/>
<dbReference type="RefSeq" id="WP_127092620.1">
    <property type="nucleotide sequence ID" value="NZ_RAHC01000002.1"/>
</dbReference>
<feature type="domain" description="Replication-associated protein ORF2/G2P" evidence="1">
    <location>
        <begin position="122"/>
        <end position="252"/>
    </location>
</feature>
<accession>A0A3S0SYX5</accession>